<dbReference type="Gene3D" id="1.10.10.60">
    <property type="entry name" value="Homeodomain-like"/>
    <property type="match status" value="2"/>
</dbReference>
<proteinExistence type="predicted"/>
<dbReference type="InterPro" id="IPR018060">
    <property type="entry name" value="HTH_AraC"/>
</dbReference>
<gene>
    <name evidence="5" type="ORF">D2A34_03835</name>
</gene>
<dbReference type="SUPFAM" id="SSF51215">
    <property type="entry name" value="Regulatory protein AraC"/>
    <property type="match status" value="1"/>
</dbReference>
<dbReference type="InterPro" id="IPR020449">
    <property type="entry name" value="Tscrpt_reg_AraC-type_HTH"/>
</dbReference>
<evidence type="ECO:0000256" key="2">
    <source>
        <dbReference type="ARBA" id="ARBA00023125"/>
    </source>
</evidence>
<dbReference type="InterPro" id="IPR037923">
    <property type="entry name" value="HTH-like"/>
</dbReference>
<organism evidence="5 6">
    <name type="scientific">Clostridium chromiireducens</name>
    <dbReference type="NCBI Taxonomy" id="225345"/>
    <lineage>
        <taxon>Bacteria</taxon>
        <taxon>Bacillati</taxon>
        <taxon>Bacillota</taxon>
        <taxon>Clostridia</taxon>
        <taxon>Eubacteriales</taxon>
        <taxon>Clostridiaceae</taxon>
        <taxon>Clostridium</taxon>
    </lineage>
</organism>
<evidence type="ECO:0000256" key="1">
    <source>
        <dbReference type="ARBA" id="ARBA00023015"/>
    </source>
</evidence>
<evidence type="ECO:0000259" key="4">
    <source>
        <dbReference type="PROSITE" id="PS01124"/>
    </source>
</evidence>
<dbReference type="PANTHER" id="PTHR43280:SF28">
    <property type="entry name" value="HTH-TYPE TRANSCRIPTIONAL ACTIVATOR RHAS"/>
    <property type="match status" value="1"/>
</dbReference>
<keyword evidence="2" id="KW-0238">DNA-binding</keyword>
<comment type="caution">
    <text evidence="5">The sequence shown here is derived from an EMBL/GenBank/DDBJ whole genome shotgun (WGS) entry which is preliminary data.</text>
</comment>
<dbReference type="AlphaFoldDB" id="A0A399IVM6"/>
<dbReference type="PRINTS" id="PR00032">
    <property type="entry name" value="HTHARAC"/>
</dbReference>
<keyword evidence="1" id="KW-0805">Transcription regulation</keyword>
<dbReference type="InterPro" id="IPR003313">
    <property type="entry name" value="AraC-bd"/>
</dbReference>
<dbReference type="SUPFAM" id="SSF46689">
    <property type="entry name" value="Homeodomain-like"/>
    <property type="match status" value="2"/>
</dbReference>
<dbReference type="PANTHER" id="PTHR43280">
    <property type="entry name" value="ARAC-FAMILY TRANSCRIPTIONAL REGULATOR"/>
    <property type="match status" value="1"/>
</dbReference>
<evidence type="ECO:0000313" key="6">
    <source>
        <dbReference type="Proteomes" id="UP000265930"/>
    </source>
</evidence>
<dbReference type="RefSeq" id="WP_119365775.1">
    <property type="nucleotide sequence ID" value="NZ_QXDJ01000001.1"/>
</dbReference>
<dbReference type="PROSITE" id="PS00041">
    <property type="entry name" value="HTH_ARAC_FAMILY_1"/>
    <property type="match status" value="1"/>
</dbReference>
<dbReference type="InterPro" id="IPR009057">
    <property type="entry name" value="Homeodomain-like_sf"/>
</dbReference>
<dbReference type="EMBL" id="QXDJ01000001">
    <property type="protein sequence ID" value="RII36527.1"/>
    <property type="molecule type" value="Genomic_DNA"/>
</dbReference>
<dbReference type="GO" id="GO:0043565">
    <property type="term" value="F:sequence-specific DNA binding"/>
    <property type="evidence" value="ECO:0007669"/>
    <property type="project" value="InterPro"/>
</dbReference>
<feature type="domain" description="HTH araC/xylS-type" evidence="4">
    <location>
        <begin position="191"/>
        <end position="289"/>
    </location>
</feature>
<accession>A0A399IVM6</accession>
<evidence type="ECO:0000256" key="3">
    <source>
        <dbReference type="ARBA" id="ARBA00023163"/>
    </source>
</evidence>
<dbReference type="PROSITE" id="PS01124">
    <property type="entry name" value="HTH_ARAC_FAMILY_2"/>
    <property type="match status" value="1"/>
</dbReference>
<dbReference type="SMART" id="SM00342">
    <property type="entry name" value="HTH_ARAC"/>
    <property type="match status" value="1"/>
</dbReference>
<protein>
    <submittedName>
        <fullName evidence="5">AraC family transcriptional regulator</fullName>
    </submittedName>
</protein>
<sequence length="298" mass="35111">MRYLKANIDFPLQFSICGNFTADSKWLHMERIIDNFEIIIMNKGTMHIQQDDEKYEIGEGDLLLLEPGRKHKGYDYSDKGTSFYWAHFYCNDLNVMYDHTDAMAELSMAQNNPYFNGLSSSILIPTLSKNLNLDRINVLFRQLLHLSQSTYYTSQSVNYILTSLLIEITEQVILNFNTSIGEATQKEDILSQILQWIKIHITQNISLRNVAYEFNFTKEYLARYFKKRMGMSMQEYINYLRVSNAKQLLCNSNLNIKEIAHKLGFVDEKYFLKLFKKYENLTPNQFRNAYNMTFLNNV</sequence>
<dbReference type="InterPro" id="IPR018062">
    <property type="entry name" value="HTH_AraC-typ_CS"/>
</dbReference>
<evidence type="ECO:0000313" key="5">
    <source>
        <dbReference type="EMBL" id="RII36527.1"/>
    </source>
</evidence>
<keyword evidence="3" id="KW-0804">Transcription</keyword>
<dbReference type="Pfam" id="PF02311">
    <property type="entry name" value="AraC_binding"/>
    <property type="match status" value="1"/>
</dbReference>
<reference evidence="5 6" key="1">
    <citation type="submission" date="2018-08" db="EMBL/GenBank/DDBJ databases">
        <title>Genome of Clostridium chromiireducens C1, DSM12136.</title>
        <authorList>
            <person name="Xing M."/>
            <person name="Wei Y."/>
            <person name="Ang E.L."/>
            <person name="Zhao H."/>
            <person name="Zhang Y."/>
        </authorList>
    </citation>
    <scope>NUCLEOTIDE SEQUENCE [LARGE SCALE GENOMIC DNA]</scope>
    <source>
        <strain evidence="5 6">C1</strain>
    </source>
</reference>
<name>A0A399IVM6_9CLOT</name>
<dbReference type="Pfam" id="PF12833">
    <property type="entry name" value="HTH_18"/>
    <property type="match status" value="1"/>
</dbReference>
<dbReference type="Proteomes" id="UP000265930">
    <property type="component" value="Unassembled WGS sequence"/>
</dbReference>
<dbReference type="GO" id="GO:0003700">
    <property type="term" value="F:DNA-binding transcription factor activity"/>
    <property type="evidence" value="ECO:0007669"/>
    <property type="project" value="InterPro"/>
</dbReference>